<dbReference type="SUPFAM" id="SSF52172">
    <property type="entry name" value="CheY-like"/>
    <property type="match status" value="1"/>
</dbReference>
<accession>A0A1A5YM75</accession>
<dbReference type="Pfam" id="PF03704">
    <property type="entry name" value="BTAD"/>
    <property type="match status" value="1"/>
</dbReference>
<protein>
    <recommendedName>
        <fullName evidence="7">Response regulatory domain-containing protein</fullName>
    </recommendedName>
</protein>
<dbReference type="SUPFAM" id="SSF46894">
    <property type="entry name" value="C-terminal effector domain of the bipartite response regulators"/>
    <property type="match status" value="1"/>
</dbReference>
<keyword evidence="5" id="KW-0804">Transcription</keyword>
<organism evidence="8 9">
    <name type="scientific">Paenibacillus oryzae</name>
    <dbReference type="NCBI Taxonomy" id="1844972"/>
    <lineage>
        <taxon>Bacteria</taxon>
        <taxon>Bacillati</taxon>
        <taxon>Bacillota</taxon>
        <taxon>Bacilli</taxon>
        <taxon>Bacillales</taxon>
        <taxon>Paenibacillaceae</taxon>
        <taxon>Paenibacillus</taxon>
    </lineage>
</organism>
<dbReference type="InterPro" id="IPR011990">
    <property type="entry name" value="TPR-like_helical_dom_sf"/>
</dbReference>
<reference evidence="8 9" key="1">
    <citation type="submission" date="2016-05" db="EMBL/GenBank/DDBJ databases">
        <title>Paenibacillus oryzae. sp. nov., isolated from the rice root.</title>
        <authorList>
            <person name="Zhang J."/>
            <person name="Zhang X."/>
        </authorList>
    </citation>
    <scope>NUCLEOTIDE SEQUENCE [LARGE SCALE GENOMIC DNA]</scope>
    <source>
        <strain evidence="8 9">1DrF-4</strain>
    </source>
</reference>
<keyword evidence="3" id="KW-0805">Transcription regulation</keyword>
<dbReference type="PANTHER" id="PTHR35807">
    <property type="entry name" value="TRANSCRIPTIONAL REGULATOR REDD-RELATED"/>
    <property type="match status" value="1"/>
</dbReference>
<evidence type="ECO:0000259" key="7">
    <source>
        <dbReference type="PROSITE" id="PS50110"/>
    </source>
</evidence>
<dbReference type="InterPro" id="IPR036388">
    <property type="entry name" value="WH-like_DNA-bd_sf"/>
</dbReference>
<comment type="similarity">
    <text evidence="1">Belongs to the AfsR/DnrI/RedD regulatory family.</text>
</comment>
<evidence type="ECO:0000313" key="8">
    <source>
        <dbReference type="EMBL" id="OBR66736.1"/>
    </source>
</evidence>
<evidence type="ECO:0000256" key="1">
    <source>
        <dbReference type="ARBA" id="ARBA00005820"/>
    </source>
</evidence>
<dbReference type="SMART" id="SM00448">
    <property type="entry name" value="REC"/>
    <property type="match status" value="1"/>
</dbReference>
<dbReference type="PROSITE" id="PS50110">
    <property type="entry name" value="RESPONSE_REGULATORY"/>
    <property type="match status" value="1"/>
</dbReference>
<evidence type="ECO:0000256" key="5">
    <source>
        <dbReference type="ARBA" id="ARBA00023163"/>
    </source>
</evidence>
<dbReference type="PANTHER" id="PTHR35807:SF2">
    <property type="entry name" value="TRANSCRIPTIONAL ACTIVATOR DOMAIN"/>
    <property type="match status" value="1"/>
</dbReference>
<dbReference type="SMART" id="SM01043">
    <property type="entry name" value="BTAD"/>
    <property type="match status" value="1"/>
</dbReference>
<dbReference type="InterPro" id="IPR051677">
    <property type="entry name" value="AfsR-DnrI-RedD_regulator"/>
</dbReference>
<dbReference type="InterPro" id="IPR011006">
    <property type="entry name" value="CheY-like_superfamily"/>
</dbReference>
<dbReference type="InterPro" id="IPR001789">
    <property type="entry name" value="Sig_transdc_resp-reg_receiver"/>
</dbReference>
<dbReference type="AlphaFoldDB" id="A0A1A5YM75"/>
<evidence type="ECO:0000256" key="6">
    <source>
        <dbReference type="PROSITE-ProRule" id="PRU00169"/>
    </source>
</evidence>
<dbReference type="GO" id="GO:0006355">
    <property type="term" value="P:regulation of DNA-templated transcription"/>
    <property type="evidence" value="ECO:0007669"/>
    <property type="project" value="InterPro"/>
</dbReference>
<keyword evidence="6" id="KW-0597">Phosphoprotein</keyword>
<dbReference type="Gene3D" id="3.40.50.2300">
    <property type="match status" value="1"/>
</dbReference>
<evidence type="ECO:0000256" key="3">
    <source>
        <dbReference type="ARBA" id="ARBA00023015"/>
    </source>
</evidence>
<keyword evidence="2" id="KW-0902">Two-component regulatory system</keyword>
<feature type="modified residue" description="4-aspartylphosphate" evidence="6">
    <location>
        <position position="53"/>
    </location>
</feature>
<sequence length="377" mass="44031">MKVVVVDDEKSMHIIMERMLKKINAITLAGCFLDTWSAYAYLSDHDVDLLFIDISMPKESGIEFAKRLREEGRETKIVFLTSHKEYALPAFDVYALDYMLKPVNQERLKQTIERAAADYMETKKSSAKQAEQEKKLIYSCLGGMELRTPQNEIIKWRSSKSAELFAYLIMQRGKYVSKAKIIDDVFEHMPLKNADTYLNTTIYQLRKLLDRYGLPQVLLSGNQYYVLDQTQIEVDLFQFEDLCNTLDFSDAMQVNQAVECEKSYKGKLFGEHAYGWALNEIENLSLLYISFSHKLCEALLSRAEMDEAIVILKKLVDNYDLEDRTIMLYLEALALKKDELGLKRQYKRFAEMMLEEVDVDISKKVTDYYYRLIEKFN</sequence>
<evidence type="ECO:0000256" key="4">
    <source>
        <dbReference type="ARBA" id="ARBA00023125"/>
    </source>
</evidence>
<dbReference type="GO" id="GO:0003677">
    <property type="term" value="F:DNA binding"/>
    <property type="evidence" value="ECO:0007669"/>
    <property type="project" value="UniProtKB-KW"/>
</dbReference>
<name>A0A1A5YM75_9BACL</name>
<dbReference type="Pfam" id="PF00072">
    <property type="entry name" value="Response_reg"/>
    <property type="match status" value="1"/>
</dbReference>
<dbReference type="InterPro" id="IPR016032">
    <property type="entry name" value="Sig_transdc_resp-reg_C-effctor"/>
</dbReference>
<dbReference type="InterPro" id="IPR005158">
    <property type="entry name" value="BTAD"/>
</dbReference>
<dbReference type="InterPro" id="IPR001867">
    <property type="entry name" value="OmpR/PhoB-type_DNA-bd"/>
</dbReference>
<dbReference type="Gene3D" id="1.25.40.10">
    <property type="entry name" value="Tetratricopeptide repeat domain"/>
    <property type="match status" value="1"/>
</dbReference>
<dbReference type="GO" id="GO:0000160">
    <property type="term" value="P:phosphorelay signal transduction system"/>
    <property type="evidence" value="ECO:0007669"/>
    <property type="project" value="UniProtKB-KW"/>
</dbReference>
<evidence type="ECO:0000256" key="2">
    <source>
        <dbReference type="ARBA" id="ARBA00023012"/>
    </source>
</evidence>
<dbReference type="Gene3D" id="1.10.10.10">
    <property type="entry name" value="Winged helix-like DNA-binding domain superfamily/Winged helix DNA-binding domain"/>
    <property type="match status" value="1"/>
</dbReference>
<proteinExistence type="inferred from homology"/>
<feature type="domain" description="Response regulatory" evidence="7">
    <location>
        <begin position="2"/>
        <end position="116"/>
    </location>
</feature>
<dbReference type="EMBL" id="LYPA01000044">
    <property type="protein sequence ID" value="OBR66736.1"/>
    <property type="molecule type" value="Genomic_DNA"/>
</dbReference>
<dbReference type="STRING" id="1844972.A7K91_00185"/>
<dbReference type="OrthoDB" id="3190595at2"/>
<dbReference type="RefSeq" id="WP_068681394.1">
    <property type="nucleotide sequence ID" value="NZ_LYPA01000044.1"/>
</dbReference>
<keyword evidence="4" id="KW-0238">DNA-binding</keyword>
<keyword evidence="9" id="KW-1185">Reference proteome</keyword>
<dbReference type="Proteomes" id="UP000092024">
    <property type="component" value="Unassembled WGS sequence"/>
</dbReference>
<evidence type="ECO:0000313" key="9">
    <source>
        <dbReference type="Proteomes" id="UP000092024"/>
    </source>
</evidence>
<gene>
    <name evidence="8" type="ORF">A7K91_00185</name>
</gene>
<comment type="caution">
    <text evidence="8">The sequence shown here is derived from an EMBL/GenBank/DDBJ whole genome shotgun (WGS) entry which is preliminary data.</text>
</comment>
<dbReference type="Pfam" id="PF00486">
    <property type="entry name" value="Trans_reg_C"/>
    <property type="match status" value="1"/>
</dbReference>